<evidence type="ECO:0000313" key="1">
    <source>
        <dbReference type="EMBL" id="XDJ14545.1"/>
    </source>
</evidence>
<dbReference type="PROSITE" id="PS51257">
    <property type="entry name" value="PROKAR_LIPOPROTEIN"/>
    <property type="match status" value="1"/>
</dbReference>
<reference evidence="1" key="1">
    <citation type="submission" date="2024-07" db="EMBL/GenBank/DDBJ databases">
        <authorList>
            <person name="Bringhurst R.M."/>
            <person name="Homer T.E."/>
        </authorList>
    </citation>
    <scope>NUCLEOTIDE SEQUENCE</scope>
</reference>
<evidence type="ECO:0008006" key="2">
    <source>
        <dbReference type="Google" id="ProtNLM"/>
    </source>
</evidence>
<organism evidence="1">
    <name type="scientific">Pseudomonas phage RVTF4</name>
    <dbReference type="NCBI Taxonomy" id="3236931"/>
    <lineage>
        <taxon>Viruses</taxon>
    </lineage>
</organism>
<dbReference type="EMBL" id="PQ015378">
    <property type="protein sequence ID" value="XDJ14545.1"/>
    <property type="molecule type" value="Genomic_DNA"/>
</dbReference>
<sequence>MKRYLVPLFLALTLSACEPEGAPDVMAQGKVTGQTCEMINAGRFGGLQEGNCIAVIDIGEKKPMVYRTTRKYSEYLGKEVIVVRASKHTFRLVPVETAP</sequence>
<proteinExistence type="predicted"/>
<protein>
    <recommendedName>
        <fullName evidence="2">Lipoprotein</fullName>
    </recommendedName>
</protein>
<accession>A0AB39CCJ0</accession>
<name>A0AB39CCJ0_9VIRU</name>